<dbReference type="EMBL" id="DF973961">
    <property type="protein sequence ID" value="GAU43205.1"/>
    <property type="molecule type" value="Genomic_DNA"/>
</dbReference>
<keyword evidence="3" id="KW-1185">Reference proteome</keyword>
<sequence length="65" mass="6973">MILSFPSLSERGSPVKAEAAGSSPVSPDRSASGHGEGAGEACDVLRWIHNGNDVEIAHKIFRRKW</sequence>
<evidence type="ECO:0000313" key="3">
    <source>
        <dbReference type="Proteomes" id="UP000242715"/>
    </source>
</evidence>
<evidence type="ECO:0000256" key="1">
    <source>
        <dbReference type="SAM" id="MobiDB-lite"/>
    </source>
</evidence>
<dbReference type="AlphaFoldDB" id="A0A2Z6P504"/>
<dbReference type="Proteomes" id="UP000242715">
    <property type="component" value="Unassembled WGS sequence"/>
</dbReference>
<reference evidence="3" key="1">
    <citation type="journal article" date="2017" name="Front. Plant Sci.">
        <title>Climate Clever Clovers: New Paradigm to Reduce the Environmental Footprint of Ruminants by Breeding Low Methanogenic Forages Utilizing Haplotype Variation.</title>
        <authorList>
            <person name="Kaur P."/>
            <person name="Appels R."/>
            <person name="Bayer P.E."/>
            <person name="Keeble-Gagnere G."/>
            <person name="Wang J."/>
            <person name="Hirakawa H."/>
            <person name="Shirasawa K."/>
            <person name="Vercoe P."/>
            <person name="Stefanova K."/>
            <person name="Durmic Z."/>
            <person name="Nichols P."/>
            <person name="Revell C."/>
            <person name="Isobe S.N."/>
            <person name="Edwards D."/>
            <person name="Erskine W."/>
        </authorList>
    </citation>
    <scope>NUCLEOTIDE SEQUENCE [LARGE SCALE GENOMIC DNA]</scope>
    <source>
        <strain evidence="3">cv. Daliak</strain>
    </source>
</reference>
<feature type="region of interest" description="Disordered" evidence="1">
    <location>
        <begin position="1"/>
        <end position="38"/>
    </location>
</feature>
<organism evidence="2 3">
    <name type="scientific">Trifolium subterraneum</name>
    <name type="common">Subterranean clover</name>
    <dbReference type="NCBI Taxonomy" id="3900"/>
    <lineage>
        <taxon>Eukaryota</taxon>
        <taxon>Viridiplantae</taxon>
        <taxon>Streptophyta</taxon>
        <taxon>Embryophyta</taxon>
        <taxon>Tracheophyta</taxon>
        <taxon>Spermatophyta</taxon>
        <taxon>Magnoliopsida</taxon>
        <taxon>eudicotyledons</taxon>
        <taxon>Gunneridae</taxon>
        <taxon>Pentapetalae</taxon>
        <taxon>rosids</taxon>
        <taxon>fabids</taxon>
        <taxon>Fabales</taxon>
        <taxon>Fabaceae</taxon>
        <taxon>Papilionoideae</taxon>
        <taxon>50 kb inversion clade</taxon>
        <taxon>NPAAA clade</taxon>
        <taxon>Hologalegina</taxon>
        <taxon>IRL clade</taxon>
        <taxon>Trifolieae</taxon>
        <taxon>Trifolium</taxon>
    </lineage>
</organism>
<proteinExistence type="predicted"/>
<gene>
    <name evidence="2" type="ORF">TSUD_300920</name>
</gene>
<evidence type="ECO:0000313" key="2">
    <source>
        <dbReference type="EMBL" id="GAU43205.1"/>
    </source>
</evidence>
<name>A0A2Z6P504_TRISU</name>
<accession>A0A2Z6P504</accession>
<protein>
    <submittedName>
        <fullName evidence="2">Uncharacterized protein</fullName>
    </submittedName>
</protein>